<dbReference type="EMBL" id="OZ004257">
    <property type="protein sequence ID" value="CAK7907012.1"/>
    <property type="molecule type" value="Genomic_DNA"/>
</dbReference>
<gene>
    <name evidence="2" type="ORF">CAAN4_E03488</name>
</gene>
<protein>
    <submittedName>
        <fullName evidence="2">Uncharacterized protein</fullName>
    </submittedName>
</protein>
<name>A0ABP0EC72_9ASCO</name>
<evidence type="ECO:0000256" key="1">
    <source>
        <dbReference type="SAM" id="Phobius"/>
    </source>
</evidence>
<organism evidence="2 3">
    <name type="scientific">[Candida] anglica</name>
    <dbReference type="NCBI Taxonomy" id="148631"/>
    <lineage>
        <taxon>Eukaryota</taxon>
        <taxon>Fungi</taxon>
        <taxon>Dikarya</taxon>
        <taxon>Ascomycota</taxon>
        <taxon>Saccharomycotina</taxon>
        <taxon>Pichiomycetes</taxon>
        <taxon>Debaryomycetaceae</taxon>
        <taxon>Kurtzmaniella</taxon>
    </lineage>
</organism>
<sequence>MQVNTEVVTKYLALCDEYLYQLLDGSTLTKSLITTPTSKHITYTLFVLFVVVFFYETLYWSGIYLGLWEYHAKDIFTEVPVHCAHVYIRLNVVQKDNVSKLESHYSKAQDSFLTRYWTRFTTPKYDFTERSLPITYHFEFSPEDFEMNESPEWGSTIDHLRNKILDTYRESPLKSKGNAKVTSSNVILFNNKYQLIQHKQNNSYLCKCHIETGNLIDAFITV</sequence>
<keyword evidence="1" id="KW-0472">Membrane</keyword>
<reference evidence="2 3" key="1">
    <citation type="submission" date="2024-01" db="EMBL/GenBank/DDBJ databases">
        <authorList>
            <consortium name="Genoscope - CEA"/>
            <person name="William W."/>
        </authorList>
    </citation>
    <scope>NUCLEOTIDE SEQUENCE [LARGE SCALE GENOMIC DNA]</scope>
    <source>
        <strain evidence="2 3">29B2s-10</strain>
    </source>
</reference>
<keyword evidence="1" id="KW-1133">Transmembrane helix</keyword>
<dbReference type="Proteomes" id="UP001497600">
    <property type="component" value="Chromosome E"/>
</dbReference>
<evidence type="ECO:0000313" key="2">
    <source>
        <dbReference type="EMBL" id="CAK7907012.1"/>
    </source>
</evidence>
<evidence type="ECO:0000313" key="3">
    <source>
        <dbReference type="Proteomes" id="UP001497600"/>
    </source>
</evidence>
<accession>A0ABP0EC72</accession>
<proteinExistence type="predicted"/>
<feature type="transmembrane region" description="Helical" evidence="1">
    <location>
        <begin position="41"/>
        <end position="67"/>
    </location>
</feature>
<keyword evidence="1" id="KW-0812">Transmembrane</keyword>
<keyword evidence="3" id="KW-1185">Reference proteome</keyword>